<sequence length="30" mass="3775">MIEMMLYKYYMIHELVETRVYFTALVLFLL</sequence>
<gene>
    <name evidence="1" type="ORF">GSCOC_T00022773001</name>
</gene>
<organism evidence="1 2">
    <name type="scientific">Coffea canephora</name>
    <name type="common">Robusta coffee</name>
    <dbReference type="NCBI Taxonomy" id="49390"/>
    <lineage>
        <taxon>Eukaryota</taxon>
        <taxon>Viridiplantae</taxon>
        <taxon>Streptophyta</taxon>
        <taxon>Embryophyta</taxon>
        <taxon>Tracheophyta</taxon>
        <taxon>Spermatophyta</taxon>
        <taxon>Magnoliopsida</taxon>
        <taxon>eudicotyledons</taxon>
        <taxon>Gunneridae</taxon>
        <taxon>Pentapetalae</taxon>
        <taxon>asterids</taxon>
        <taxon>lamiids</taxon>
        <taxon>Gentianales</taxon>
        <taxon>Rubiaceae</taxon>
        <taxon>Ixoroideae</taxon>
        <taxon>Gardenieae complex</taxon>
        <taxon>Bertiereae - Coffeeae clade</taxon>
        <taxon>Coffeeae</taxon>
        <taxon>Coffea</taxon>
    </lineage>
</organism>
<name>A0A068TQT7_COFCA</name>
<evidence type="ECO:0000313" key="1">
    <source>
        <dbReference type="EMBL" id="CDO98616.1"/>
    </source>
</evidence>
<keyword evidence="2" id="KW-1185">Reference proteome</keyword>
<evidence type="ECO:0000313" key="2">
    <source>
        <dbReference type="Proteomes" id="UP000295252"/>
    </source>
</evidence>
<protein>
    <submittedName>
        <fullName evidence="1">Uncharacterized protein</fullName>
    </submittedName>
</protein>
<dbReference type="InParanoid" id="A0A068TQT7"/>
<reference evidence="2" key="1">
    <citation type="journal article" date="2014" name="Science">
        <title>The coffee genome provides insight into the convergent evolution of caffeine biosynthesis.</title>
        <authorList>
            <person name="Denoeud F."/>
            <person name="Carretero-Paulet L."/>
            <person name="Dereeper A."/>
            <person name="Droc G."/>
            <person name="Guyot R."/>
            <person name="Pietrella M."/>
            <person name="Zheng C."/>
            <person name="Alberti A."/>
            <person name="Anthony F."/>
            <person name="Aprea G."/>
            <person name="Aury J.M."/>
            <person name="Bento P."/>
            <person name="Bernard M."/>
            <person name="Bocs S."/>
            <person name="Campa C."/>
            <person name="Cenci A."/>
            <person name="Combes M.C."/>
            <person name="Crouzillat D."/>
            <person name="Da Silva C."/>
            <person name="Daddiego L."/>
            <person name="De Bellis F."/>
            <person name="Dussert S."/>
            <person name="Garsmeur O."/>
            <person name="Gayraud T."/>
            <person name="Guignon V."/>
            <person name="Jahn K."/>
            <person name="Jamilloux V."/>
            <person name="Joet T."/>
            <person name="Labadie K."/>
            <person name="Lan T."/>
            <person name="Leclercq J."/>
            <person name="Lepelley M."/>
            <person name="Leroy T."/>
            <person name="Li L.T."/>
            <person name="Librado P."/>
            <person name="Lopez L."/>
            <person name="Munoz A."/>
            <person name="Noel B."/>
            <person name="Pallavicini A."/>
            <person name="Perrotta G."/>
            <person name="Poncet V."/>
            <person name="Pot D."/>
            <person name="Priyono X."/>
            <person name="Rigoreau M."/>
            <person name="Rouard M."/>
            <person name="Rozas J."/>
            <person name="Tranchant-Dubreuil C."/>
            <person name="VanBuren R."/>
            <person name="Zhang Q."/>
            <person name="Andrade A.C."/>
            <person name="Argout X."/>
            <person name="Bertrand B."/>
            <person name="de Kochko A."/>
            <person name="Graziosi G."/>
            <person name="Henry R.J."/>
            <person name="Jayarama X."/>
            <person name="Ming R."/>
            <person name="Nagai C."/>
            <person name="Rounsley S."/>
            <person name="Sankoff D."/>
            <person name="Giuliano G."/>
            <person name="Albert V.A."/>
            <person name="Wincker P."/>
            <person name="Lashermes P."/>
        </authorList>
    </citation>
    <scope>NUCLEOTIDE SEQUENCE [LARGE SCALE GENOMIC DNA]</scope>
    <source>
        <strain evidence="2">cv. DH200-94</strain>
    </source>
</reference>
<proteinExistence type="predicted"/>
<dbReference type="Gramene" id="CDO98616">
    <property type="protein sequence ID" value="CDO98616"/>
    <property type="gene ID" value="GSCOC_T00022773001"/>
</dbReference>
<dbReference type="EMBL" id="HG739086">
    <property type="protein sequence ID" value="CDO98616.1"/>
    <property type="molecule type" value="Genomic_DNA"/>
</dbReference>
<dbReference type="Proteomes" id="UP000295252">
    <property type="component" value="Chromosome VI"/>
</dbReference>
<dbReference type="AlphaFoldDB" id="A0A068TQT7"/>
<accession>A0A068TQT7</accession>